<dbReference type="GO" id="GO:0045503">
    <property type="term" value="F:dynein light chain binding"/>
    <property type="evidence" value="ECO:0007669"/>
    <property type="project" value="TreeGrafter"/>
</dbReference>
<evidence type="ECO:0008006" key="8">
    <source>
        <dbReference type="Google" id="ProtNLM"/>
    </source>
</evidence>
<sequence>MQSKTPEDGKAKSRTGTGKRSSRVRRADSGRGTKTENSGTETFISPTPARPDIRDIFAKDELMEGCVPIFLSEPTQRLFNIVADEMMTKSAPSALIPKADILKDMQLRAAISDFSVQKQAINDYPGTDILLIYDADVKFGENFVMVLSESSKEILLQPLPDGEEEKEEESYEEDVIEEASDSVAVYKPRTKRPWINLGSDKEVLESMLTETRSKVYTIYQRPRRDFGAPIVFSDRGATDKTASSFVTSTDAKGQDVPIMELDRSVSNAQSTRDAGTNTDWKYPRNAFTQYVPRIFTNDDLQVYYAPSGPLQDISKHFKIFEQGLLQNMMYDILTNDYEALAAGDETYDTRADNTFKEFLSFSDLKFSKDKAVTDIQWHPTIKGVVAMSVGERLIYDQRVDQSSRILLTPTHIILWSFADPIQPQLLLEAPEDIICFKFNPTDPNIVAGGCFNGQVVLWDIEKNMDDLRTVKSRMKAKGKMPLFSFDDSDPNKVPISPYCCVSNIESSHTAPIMDIQWVPDHFEINRVGYCFENMQLKCVQLVTCGLNSELLFWDMRPEKSPLAVDKTRDAIIPARNVPTTFAPLDMKWKPLLRVHLYKTEAGGDHAPTKFCMREVQGDRRILAANADDRNAPNAKGGPLKSRPLQGVNTHFYVGTEDGDLVYVDWMPQKDQDTGKMQTPKPAFYATQHDGPITYVARSPFEPSVLLVVGGWTWSIWKDGVNSGPILESGHSPKPLTGGIWSPTRSSVFYICRSDGSLEVWDILDKTHEPAMVQSISANALTAVSLFDFARRQLIAIGDTQGVLQLFVVPRRLKTPMLNELTNFNTYIEREVKRREFVISRWNMREQEKMEKEAETKKQAGVAPAVQLTEDELLQKEAAEYQEYLKEEHAFLRSLGLIEEEPLNELA</sequence>
<feature type="compositionally biased region" description="Polar residues" evidence="5">
    <location>
        <begin position="35"/>
        <end position="45"/>
    </location>
</feature>
<name>A0AAV2TP45_CALDB</name>
<dbReference type="PANTHER" id="PTHR12442">
    <property type="entry name" value="DYNEIN INTERMEDIATE CHAIN"/>
    <property type="match status" value="1"/>
</dbReference>
<dbReference type="InterPro" id="IPR001680">
    <property type="entry name" value="WD40_rpt"/>
</dbReference>
<dbReference type="GO" id="GO:0036159">
    <property type="term" value="P:inner dynein arm assembly"/>
    <property type="evidence" value="ECO:0007669"/>
    <property type="project" value="TreeGrafter"/>
</dbReference>
<feature type="compositionally biased region" description="Basic and acidic residues" evidence="5">
    <location>
        <begin position="1"/>
        <end position="11"/>
    </location>
</feature>
<feature type="region of interest" description="Disordered" evidence="5">
    <location>
        <begin position="1"/>
        <end position="51"/>
    </location>
</feature>
<reference evidence="6" key="1">
    <citation type="submission" date="2024-06" db="EMBL/GenBank/DDBJ databases">
        <authorList>
            <person name="Liu X."/>
            <person name="Lenzi L."/>
            <person name="Haldenby T S."/>
            <person name="Uol C."/>
        </authorList>
    </citation>
    <scope>NUCLEOTIDE SEQUENCE</scope>
</reference>
<evidence type="ECO:0000256" key="4">
    <source>
        <dbReference type="ARBA" id="ARBA00022737"/>
    </source>
</evidence>
<keyword evidence="4" id="KW-0677">Repeat</keyword>
<protein>
    <recommendedName>
        <fullName evidence="8">WD repeat-containing protein 63</fullName>
    </recommendedName>
</protein>
<gene>
    <name evidence="6" type="ORF">CDAUBV1_LOCUS12537</name>
</gene>
<dbReference type="InterPro" id="IPR050687">
    <property type="entry name" value="Dynein_IC"/>
</dbReference>
<proteinExistence type="predicted"/>
<keyword evidence="2" id="KW-0963">Cytoplasm</keyword>
<evidence type="ECO:0000313" key="6">
    <source>
        <dbReference type="EMBL" id="CAL5138019.1"/>
    </source>
</evidence>
<evidence type="ECO:0000256" key="1">
    <source>
        <dbReference type="ARBA" id="ARBA00004496"/>
    </source>
</evidence>
<feature type="compositionally biased region" description="Basic and acidic residues" evidence="5">
    <location>
        <begin position="25"/>
        <end position="34"/>
    </location>
</feature>
<dbReference type="InterPro" id="IPR015943">
    <property type="entry name" value="WD40/YVTN_repeat-like_dom_sf"/>
</dbReference>
<evidence type="ECO:0000256" key="3">
    <source>
        <dbReference type="ARBA" id="ARBA00022574"/>
    </source>
</evidence>
<dbReference type="InterPro" id="IPR036322">
    <property type="entry name" value="WD40_repeat_dom_sf"/>
</dbReference>
<dbReference type="SUPFAM" id="SSF50978">
    <property type="entry name" value="WD40 repeat-like"/>
    <property type="match status" value="1"/>
</dbReference>
<dbReference type="PANTHER" id="PTHR12442:SF5">
    <property type="entry name" value="DYNEIN AXONEMAL INTERMEDIATE CHAIN 3"/>
    <property type="match status" value="1"/>
</dbReference>
<comment type="caution">
    <text evidence="6">The sequence shown here is derived from an EMBL/GenBank/DDBJ whole genome shotgun (WGS) entry which is preliminary data.</text>
</comment>
<dbReference type="Gene3D" id="2.130.10.10">
    <property type="entry name" value="YVTN repeat-like/Quinoprotein amine dehydrogenase"/>
    <property type="match status" value="2"/>
</dbReference>
<evidence type="ECO:0000313" key="7">
    <source>
        <dbReference type="Proteomes" id="UP001497525"/>
    </source>
</evidence>
<dbReference type="GO" id="GO:0045504">
    <property type="term" value="F:dynein heavy chain binding"/>
    <property type="evidence" value="ECO:0007669"/>
    <property type="project" value="TreeGrafter"/>
</dbReference>
<dbReference type="SMART" id="SM00320">
    <property type="entry name" value="WD40"/>
    <property type="match status" value="4"/>
</dbReference>
<dbReference type="AlphaFoldDB" id="A0AAV2TP45"/>
<evidence type="ECO:0000256" key="2">
    <source>
        <dbReference type="ARBA" id="ARBA00022490"/>
    </source>
</evidence>
<dbReference type="GO" id="GO:0036156">
    <property type="term" value="C:inner dynein arm"/>
    <property type="evidence" value="ECO:0007669"/>
    <property type="project" value="TreeGrafter"/>
</dbReference>
<comment type="subcellular location">
    <subcellularLocation>
        <location evidence="1">Cytoplasm</location>
    </subcellularLocation>
</comment>
<dbReference type="EMBL" id="CAXLJL010000467">
    <property type="protein sequence ID" value="CAL5138019.1"/>
    <property type="molecule type" value="Genomic_DNA"/>
</dbReference>
<accession>A0AAV2TP45</accession>
<dbReference type="GO" id="GO:0060294">
    <property type="term" value="P:cilium movement involved in cell motility"/>
    <property type="evidence" value="ECO:0007669"/>
    <property type="project" value="TreeGrafter"/>
</dbReference>
<evidence type="ECO:0000256" key="5">
    <source>
        <dbReference type="SAM" id="MobiDB-lite"/>
    </source>
</evidence>
<organism evidence="6 7">
    <name type="scientific">Calicophoron daubneyi</name>
    <name type="common">Rumen fluke</name>
    <name type="synonym">Paramphistomum daubneyi</name>
    <dbReference type="NCBI Taxonomy" id="300641"/>
    <lineage>
        <taxon>Eukaryota</taxon>
        <taxon>Metazoa</taxon>
        <taxon>Spiralia</taxon>
        <taxon>Lophotrochozoa</taxon>
        <taxon>Platyhelminthes</taxon>
        <taxon>Trematoda</taxon>
        <taxon>Digenea</taxon>
        <taxon>Plagiorchiida</taxon>
        <taxon>Pronocephalata</taxon>
        <taxon>Paramphistomoidea</taxon>
        <taxon>Paramphistomidae</taxon>
        <taxon>Calicophoron</taxon>
    </lineage>
</organism>
<dbReference type="Proteomes" id="UP001497525">
    <property type="component" value="Unassembled WGS sequence"/>
</dbReference>
<keyword evidence="3" id="KW-0853">WD repeat</keyword>